<dbReference type="EMBL" id="JAKLTR010000003">
    <property type="protein sequence ID" value="MCG2614036.1"/>
    <property type="molecule type" value="Genomic_DNA"/>
</dbReference>
<dbReference type="RefSeq" id="WP_237870062.1">
    <property type="nucleotide sequence ID" value="NZ_JAKLTR010000003.1"/>
</dbReference>
<evidence type="ECO:0000313" key="2">
    <source>
        <dbReference type="Proteomes" id="UP001165367"/>
    </source>
</evidence>
<protein>
    <submittedName>
        <fullName evidence="1">Uncharacterized protein</fullName>
    </submittedName>
</protein>
<accession>A0ABS9KP09</accession>
<comment type="caution">
    <text evidence="1">The sequence shown here is derived from an EMBL/GenBank/DDBJ whole genome shotgun (WGS) entry which is preliminary data.</text>
</comment>
<name>A0ABS9KP09_9BACT</name>
<organism evidence="1 2">
    <name type="scientific">Terrimonas ginsenosidimutans</name>
    <dbReference type="NCBI Taxonomy" id="2908004"/>
    <lineage>
        <taxon>Bacteria</taxon>
        <taxon>Pseudomonadati</taxon>
        <taxon>Bacteroidota</taxon>
        <taxon>Chitinophagia</taxon>
        <taxon>Chitinophagales</taxon>
        <taxon>Chitinophagaceae</taxon>
        <taxon>Terrimonas</taxon>
    </lineage>
</organism>
<reference evidence="1" key="1">
    <citation type="submission" date="2022-01" db="EMBL/GenBank/DDBJ databases">
        <authorList>
            <person name="Jo J.-H."/>
            <person name="Im W.-T."/>
        </authorList>
    </citation>
    <scope>NUCLEOTIDE SEQUENCE</scope>
    <source>
        <strain evidence="1">NA20</strain>
    </source>
</reference>
<proteinExistence type="predicted"/>
<evidence type="ECO:0000313" key="1">
    <source>
        <dbReference type="EMBL" id="MCG2614036.1"/>
    </source>
</evidence>
<keyword evidence="2" id="KW-1185">Reference proteome</keyword>
<sequence>MQDRHQSIAHADAIEQFWKWFSKNESRLRAFESDPDKYLMELLEQSRKIKRGLAIELEPPKNGIINMTVSADGNVELFALVTEVVSRSPAIKGWKFIAFRQRMPSSVVKEMNMKVGPLLLEPSKMKFLPVVEHGKLNVIIYADGVTAENYEQIAYAGLILLDSVLGEYDAATKVEAFDFRTLPEKGREGPVPQPFLELAKFVDDFHKNKR</sequence>
<gene>
    <name evidence="1" type="ORF">LZZ85_07075</name>
</gene>
<dbReference type="Proteomes" id="UP001165367">
    <property type="component" value="Unassembled WGS sequence"/>
</dbReference>